<dbReference type="AlphaFoldDB" id="A0A7T8GTC1"/>
<reference evidence="3" key="1">
    <citation type="submission" date="2021-01" db="EMBL/GenBank/DDBJ databases">
        <title>Caligus Genome Assembly.</title>
        <authorList>
            <person name="Gallardo-Escarate C."/>
        </authorList>
    </citation>
    <scope>NUCLEOTIDE SEQUENCE [LARGE SCALE GENOMIC DNA]</scope>
</reference>
<evidence type="ECO:0000256" key="1">
    <source>
        <dbReference type="SAM" id="MobiDB-lite"/>
    </source>
</evidence>
<evidence type="ECO:0000313" key="3">
    <source>
        <dbReference type="Proteomes" id="UP000595437"/>
    </source>
</evidence>
<gene>
    <name evidence="2" type="ORF">FKW44_017574</name>
</gene>
<accession>A0A7T8GTC1</accession>
<evidence type="ECO:0000313" key="2">
    <source>
        <dbReference type="EMBL" id="QQP37342.1"/>
    </source>
</evidence>
<protein>
    <submittedName>
        <fullName evidence="2">Uncharacterized protein</fullName>
    </submittedName>
</protein>
<proteinExistence type="predicted"/>
<feature type="compositionally biased region" description="Basic and acidic residues" evidence="1">
    <location>
        <begin position="54"/>
        <end position="64"/>
    </location>
</feature>
<feature type="compositionally biased region" description="Basic and acidic residues" evidence="1">
    <location>
        <begin position="1"/>
        <end position="12"/>
    </location>
</feature>
<feature type="region of interest" description="Disordered" evidence="1">
    <location>
        <begin position="1"/>
        <end position="75"/>
    </location>
</feature>
<name>A0A7T8GTC1_CALRO</name>
<feature type="non-terminal residue" evidence="2">
    <location>
        <position position="144"/>
    </location>
</feature>
<dbReference type="Proteomes" id="UP000595437">
    <property type="component" value="Chromosome 12"/>
</dbReference>
<keyword evidence="3" id="KW-1185">Reference proteome</keyword>
<sequence>MVEEPYSRRASEEELAVGLPQQQQSSSEDQLSPKDEANNTTPFSVTDILTGPLPEDHYHSRARDPGYPMTGSPGSQAFLTTLHRLPMAMAVGAGAQVLKGPTLKDITPPLWAMDIRTGDLPMAMIFRRMPLRQRMAGIMPPHPD</sequence>
<organism evidence="2 3">
    <name type="scientific">Caligus rogercresseyi</name>
    <name type="common">Sea louse</name>
    <dbReference type="NCBI Taxonomy" id="217165"/>
    <lineage>
        <taxon>Eukaryota</taxon>
        <taxon>Metazoa</taxon>
        <taxon>Ecdysozoa</taxon>
        <taxon>Arthropoda</taxon>
        <taxon>Crustacea</taxon>
        <taxon>Multicrustacea</taxon>
        <taxon>Hexanauplia</taxon>
        <taxon>Copepoda</taxon>
        <taxon>Siphonostomatoida</taxon>
        <taxon>Caligidae</taxon>
        <taxon>Caligus</taxon>
    </lineage>
</organism>
<dbReference type="EMBL" id="CP045901">
    <property type="protein sequence ID" value="QQP37342.1"/>
    <property type="molecule type" value="Genomic_DNA"/>
</dbReference>